<reference evidence="1" key="1">
    <citation type="journal article" date="2015" name="Nature">
        <title>Complex archaea that bridge the gap between prokaryotes and eukaryotes.</title>
        <authorList>
            <person name="Spang A."/>
            <person name="Saw J.H."/>
            <person name="Jorgensen S.L."/>
            <person name="Zaremba-Niedzwiedzka K."/>
            <person name="Martijn J."/>
            <person name="Lind A.E."/>
            <person name="van Eijk R."/>
            <person name="Schleper C."/>
            <person name="Guy L."/>
            <person name="Ettema T.J."/>
        </authorList>
    </citation>
    <scope>NUCLEOTIDE SEQUENCE</scope>
</reference>
<protein>
    <submittedName>
        <fullName evidence="1">Uncharacterized protein</fullName>
    </submittedName>
</protein>
<name>A0A0F9IYT9_9ZZZZ</name>
<sequence length="111" mass="12697">MRINYNKLKRQYGDVGAFGFYRVDVDMVGEKAIVCIGIDTFRYQVAFQYEDGQGDVQEEYIDYDELETEGIDPHNLKAVALFVVERGESHDIHEGVGDIEKFLDEKVKAIA</sequence>
<dbReference type="AlphaFoldDB" id="A0A0F9IYT9"/>
<accession>A0A0F9IYT9</accession>
<comment type="caution">
    <text evidence="1">The sequence shown here is derived from an EMBL/GenBank/DDBJ whole genome shotgun (WGS) entry which is preliminary data.</text>
</comment>
<organism evidence="1">
    <name type="scientific">marine sediment metagenome</name>
    <dbReference type="NCBI Taxonomy" id="412755"/>
    <lineage>
        <taxon>unclassified sequences</taxon>
        <taxon>metagenomes</taxon>
        <taxon>ecological metagenomes</taxon>
    </lineage>
</organism>
<gene>
    <name evidence="1" type="ORF">LCGC14_1820910</name>
</gene>
<dbReference type="EMBL" id="LAZR01017830">
    <property type="protein sequence ID" value="KKL98795.1"/>
    <property type="molecule type" value="Genomic_DNA"/>
</dbReference>
<evidence type="ECO:0000313" key="1">
    <source>
        <dbReference type="EMBL" id="KKL98795.1"/>
    </source>
</evidence>
<proteinExistence type="predicted"/>